<accession>A0ACC2ZHT7</accession>
<name>A0ACC2ZHT7_9PEZI</name>
<dbReference type="EMBL" id="JAPDRP010000005">
    <property type="protein sequence ID" value="KAJ9647104.1"/>
    <property type="molecule type" value="Genomic_DNA"/>
</dbReference>
<evidence type="ECO:0000313" key="1">
    <source>
        <dbReference type="EMBL" id="KAJ9647104.1"/>
    </source>
</evidence>
<keyword evidence="2" id="KW-1185">Reference proteome</keyword>
<comment type="caution">
    <text evidence="1">The sequence shown here is derived from an EMBL/GenBank/DDBJ whole genome shotgun (WGS) entry which is preliminary data.</text>
</comment>
<proteinExistence type="predicted"/>
<reference evidence="1" key="1">
    <citation type="submission" date="2022-10" db="EMBL/GenBank/DDBJ databases">
        <title>Culturing micro-colonial fungi from biological soil crusts in the Mojave desert and describing Neophaeococcomyces mojavensis, and introducing the new genera and species Taxawa tesnikishii.</title>
        <authorList>
            <person name="Kurbessoian T."/>
            <person name="Stajich J.E."/>
        </authorList>
    </citation>
    <scope>NUCLEOTIDE SEQUENCE</scope>
    <source>
        <strain evidence="1">JES_115</strain>
    </source>
</reference>
<protein>
    <submittedName>
        <fullName evidence="1">Uncharacterized protein</fullName>
    </submittedName>
</protein>
<dbReference type="Proteomes" id="UP001172680">
    <property type="component" value="Unassembled WGS sequence"/>
</dbReference>
<organism evidence="1 2">
    <name type="scientific">Coniosporium tulheliwenetii</name>
    <dbReference type="NCBI Taxonomy" id="3383036"/>
    <lineage>
        <taxon>Eukaryota</taxon>
        <taxon>Fungi</taxon>
        <taxon>Dikarya</taxon>
        <taxon>Ascomycota</taxon>
        <taxon>Pezizomycotina</taxon>
        <taxon>Dothideomycetes</taxon>
        <taxon>Dothideomycetes incertae sedis</taxon>
        <taxon>Coniosporium</taxon>
    </lineage>
</organism>
<evidence type="ECO:0000313" key="2">
    <source>
        <dbReference type="Proteomes" id="UP001172680"/>
    </source>
</evidence>
<gene>
    <name evidence="1" type="ORF">H2199_002090</name>
</gene>
<sequence>MSAQNHNSTRTRETYTPPTDVPTPPESDTYGISPLVNHCRQRSPLPRPQARNEAYGSPAPAVSATTITTPGSSLTIITGSNHHHDHQSLPAPASDELWPCFNPACRLPFATEALVTAHYNAAHRFPAAKVLKENGAKVREWPCTWRCGEKFTSRLEHNRHVSTAHVEPRKRKKKAALKALEGVGGKAEDAEGEDGHVVKLVRKKKGG</sequence>